<protein>
    <submittedName>
        <fullName evidence="9">Disulfide bond formation protein B</fullName>
    </submittedName>
</protein>
<evidence type="ECO:0000313" key="10">
    <source>
        <dbReference type="Proteomes" id="UP001296967"/>
    </source>
</evidence>
<keyword evidence="5 8" id="KW-1133">Transmembrane helix</keyword>
<dbReference type="SUPFAM" id="SSF158442">
    <property type="entry name" value="DsbB-like"/>
    <property type="match status" value="1"/>
</dbReference>
<feature type="transmembrane region" description="Helical" evidence="8">
    <location>
        <begin position="66"/>
        <end position="87"/>
    </location>
</feature>
<dbReference type="PANTHER" id="PTHR36570:SF3">
    <property type="entry name" value="DISULFIDE BOND FORMATION PROTEIN B"/>
    <property type="match status" value="1"/>
</dbReference>
<evidence type="ECO:0000256" key="1">
    <source>
        <dbReference type="ARBA" id="ARBA00004651"/>
    </source>
</evidence>
<dbReference type="PANTHER" id="PTHR36570">
    <property type="entry name" value="DISULFIDE BOND FORMATION PROTEIN B"/>
    <property type="match status" value="1"/>
</dbReference>
<dbReference type="GO" id="GO:0015035">
    <property type="term" value="F:protein-disulfide reductase activity"/>
    <property type="evidence" value="ECO:0007669"/>
    <property type="project" value="InterPro"/>
</dbReference>
<evidence type="ECO:0000256" key="3">
    <source>
        <dbReference type="ARBA" id="ARBA00022692"/>
    </source>
</evidence>
<keyword evidence="4" id="KW-0813">Transport</keyword>
<proteinExistence type="predicted"/>
<sequence>MALLTQRRLWLLIAGASAALALASILITEGLALQPCHLCIFQRLLFMLIAPLALIAALTKGWLRRISAILAALVALVGTATASYQTWLQAQPEGSVSCLGPDMGPIEQVVEWLGRLQPTLFMATGFCEDVALVILGLSLAQWSLLAFLLMLGLSLWLLMSRSAA</sequence>
<evidence type="ECO:0000256" key="6">
    <source>
        <dbReference type="ARBA" id="ARBA00023136"/>
    </source>
</evidence>
<evidence type="ECO:0000256" key="8">
    <source>
        <dbReference type="SAM" id="Phobius"/>
    </source>
</evidence>
<keyword evidence="7" id="KW-0676">Redox-active center</keyword>
<gene>
    <name evidence="9" type="ORF">CCR82_17385</name>
</gene>
<dbReference type="Gene3D" id="1.20.1550.10">
    <property type="entry name" value="DsbB-like"/>
    <property type="match status" value="1"/>
</dbReference>
<dbReference type="RefSeq" id="WP_201247100.1">
    <property type="nucleotide sequence ID" value="NZ_NHSF01000085.1"/>
</dbReference>
<dbReference type="InterPro" id="IPR050183">
    <property type="entry name" value="DsbB"/>
</dbReference>
<reference evidence="9" key="2">
    <citation type="journal article" date="2020" name="Microorganisms">
        <title>Osmotic Adaptation and Compatible Solute Biosynthesis of Phototrophic Bacteria as Revealed from Genome Analyses.</title>
        <authorList>
            <person name="Imhoff J.F."/>
            <person name="Rahn T."/>
            <person name="Kunzel S."/>
            <person name="Keller A."/>
            <person name="Neulinger S.C."/>
        </authorList>
    </citation>
    <scope>NUCLEOTIDE SEQUENCE</scope>
    <source>
        <strain evidence="9">DSM 4395</strain>
    </source>
</reference>
<keyword evidence="10" id="KW-1185">Reference proteome</keyword>
<evidence type="ECO:0000256" key="5">
    <source>
        <dbReference type="ARBA" id="ARBA00022989"/>
    </source>
</evidence>
<feature type="transmembrane region" description="Helical" evidence="8">
    <location>
        <begin position="130"/>
        <end position="158"/>
    </location>
</feature>
<evidence type="ECO:0000256" key="2">
    <source>
        <dbReference type="ARBA" id="ARBA00022475"/>
    </source>
</evidence>
<dbReference type="Pfam" id="PF02600">
    <property type="entry name" value="DsbB"/>
    <property type="match status" value="1"/>
</dbReference>
<comment type="caution">
    <text evidence="9">The sequence shown here is derived from an EMBL/GenBank/DDBJ whole genome shotgun (WGS) entry which is preliminary data.</text>
</comment>
<accession>A0AAJ0ULQ2</accession>
<keyword evidence="3 8" id="KW-0812">Transmembrane</keyword>
<dbReference type="Proteomes" id="UP001296967">
    <property type="component" value="Unassembled WGS sequence"/>
</dbReference>
<evidence type="ECO:0000313" key="9">
    <source>
        <dbReference type="EMBL" id="MBK5932257.1"/>
    </source>
</evidence>
<dbReference type="AlphaFoldDB" id="A0AAJ0ULQ2"/>
<dbReference type="InterPro" id="IPR003752">
    <property type="entry name" value="DiS_bond_form_DsbB/BdbC"/>
</dbReference>
<keyword evidence="6 8" id="KW-0472">Membrane</keyword>
<name>A0AAJ0ULQ2_HALSE</name>
<keyword evidence="4" id="KW-0249">Electron transport</keyword>
<feature type="transmembrane region" description="Helical" evidence="8">
    <location>
        <begin position="42"/>
        <end position="59"/>
    </location>
</feature>
<keyword evidence="2" id="KW-1003">Cell membrane</keyword>
<dbReference type="InterPro" id="IPR023380">
    <property type="entry name" value="DsbB-like_sf"/>
</dbReference>
<dbReference type="GO" id="GO:0006457">
    <property type="term" value="P:protein folding"/>
    <property type="evidence" value="ECO:0007669"/>
    <property type="project" value="InterPro"/>
</dbReference>
<reference evidence="9" key="1">
    <citation type="submission" date="2017-05" db="EMBL/GenBank/DDBJ databases">
        <authorList>
            <person name="Imhoff J.F."/>
            <person name="Rahn T."/>
            <person name="Kuenzel S."/>
            <person name="Neulinger S.C."/>
        </authorList>
    </citation>
    <scope>NUCLEOTIDE SEQUENCE</scope>
    <source>
        <strain evidence="9">DSM 4395</strain>
    </source>
</reference>
<dbReference type="GO" id="GO:0005886">
    <property type="term" value="C:plasma membrane"/>
    <property type="evidence" value="ECO:0007669"/>
    <property type="project" value="UniProtKB-SubCell"/>
</dbReference>
<evidence type="ECO:0000256" key="7">
    <source>
        <dbReference type="ARBA" id="ARBA00023284"/>
    </source>
</evidence>
<evidence type="ECO:0000256" key="4">
    <source>
        <dbReference type="ARBA" id="ARBA00022982"/>
    </source>
</evidence>
<organism evidence="9 10">
    <name type="scientific">Halochromatium salexigens</name>
    <name type="common">Chromatium salexigens</name>
    <dbReference type="NCBI Taxonomy" id="49447"/>
    <lineage>
        <taxon>Bacteria</taxon>
        <taxon>Pseudomonadati</taxon>
        <taxon>Pseudomonadota</taxon>
        <taxon>Gammaproteobacteria</taxon>
        <taxon>Chromatiales</taxon>
        <taxon>Chromatiaceae</taxon>
        <taxon>Halochromatium</taxon>
    </lineage>
</organism>
<dbReference type="EMBL" id="NHSF01000085">
    <property type="protein sequence ID" value="MBK5932257.1"/>
    <property type="molecule type" value="Genomic_DNA"/>
</dbReference>
<comment type="subcellular location">
    <subcellularLocation>
        <location evidence="1">Cell membrane</location>
        <topology evidence="1">Multi-pass membrane protein</topology>
    </subcellularLocation>
</comment>